<comment type="caution">
    <text evidence="7">The sequence shown here is derived from an EMBL/GenBank/DDBJ whole genome shotgun (WGS) entry which is preliminary data.</text>
</comment>
<keyword evidence="5" id="KW-0414">Isoprene biosynthesis</keyword>
<dbReference type="GO" id="GO:0019288">
    <property type="term" value="P:isopentenyl diphosphate biosynthetic process, methylerythritol 4-phosphate pathway"/>
    <property type="evidence" value="ECO:0007669"/>
    <property type="project" value="UniProtKB-UniRule"/>
</dbReference>
<feature type="binding site" evidence="5">
    <location>
        <position position="223"/>
    </location>
    <ligand>
        <name>(2E)-4-hydroxy-3-methylbut-2-enyl diphosphate</name>
        <dbReference type="ChEBI" id="CHEBI:128753"/>
    </ligand>
</feature>
<reference evidence="6" key="4">
    <citation type="submission" date="2024-05" db="EMBL/GenBank/DDBJ databases">
        <authorList>
            <person name="Sun Q."/>
            <person name="Zhou Y."/>
        </authorList>
    </citation>
    <scope>NUCLEOTIDE SEQUENCE</scope>
    <source>
        <strain evidence="6">CGMCC 1.15644</strain>
    </source>
</reference>
<gene>
    <name evidence="5 6" type="primary">ispH</name>
    <name evidence="7" type="ORF">EV200_10524</name>
    <name evidence="6" type="ORF">GCM10011413_28970</name>
</gene>
<feature type="binding site" evidence="5">
    <location>
        <position position="224"/>
    </location>
    <ligand>
        <name>isopentenyl diphosphate</name>
        <dbReference type="ChEBI" id="CHEBI:128769"/>
    </ligand>
</feature>
<evidence type="ECO:0000256" key="4">
    <source>
        <dbReference type="ARBA" id="ARBA00023014"/>
    </source>
</evidence>
<dbReference type="GO" id="GO:0051539">
    <property type="term" value="F:4 iron, 4 sulfur cluster binding"/>
    <property type="evidence" value="ECO:0007669"/>
    <property type="project" value="UniProtKB-UniRule"/>
</dbReference>
<feature type="binding site" evidence="5">
    <location>
        <position position="128"/>
    </location>
    <ligand>
        <name>(2E)-4-hydroxy-3-methylbut-2-enyl diphosphate</name>
        <dbReference type="ChEBI" id="CHEBI:128753"/>
    </ligand>
</feature>
<keyword evidence="5" id="KW-0560">Oxidoreductase</keyword>
<keyword evidence="3 5" id="KW-0408">Iron</keyword>
<comment type="catalytic activity">
    <reaction evidence="5">
        <text>dimethylallyl diphosphate + 2 oxidized [2Fe-2S]-[ferredoxin] + H2O = (2E)-4-hydroxy-3-methylbut-2-enyl diphosphate + 2 reduced [2Fe-2S]-[ferredoxin] + 2 H(+)</text>
        <dbReference type="Rhea" id="RHEA:24825"/>
        <dbReference type="Rhea" id="RHEA-COMP:10000"/>
        <dbReference type="Rhea" id="RHEA-COMP:10001"/>
        <dbReference type="ChEBI" id="CHEBI:15377"/>
        <dbReference type="ChEBI" id="CHEBI:15378"/>
        <dbReference type="ChEBI" id="CHEBI:33737"/>
        <dbReference type="ChEBI" id="CHEBI:33738"/>
        <dbReference type="ChEBI" id="CHEBI:57623"/>
        <dbReference type="ChEBI" id="CHEBI:128753"/>
        <dbReference type="EC" id="1.17.7.4"/>
    </reaction>
</comment>
<evidence type="ECO:0000313" key="9">
    <source>
        <dbReference type="Proteomes" id="UP000622648"/>
    </source>
</evidence>
<sequence>MGYNLQVNIDKSSGFCFGVVYAIEMAEDILDNEGYLYCLGDIVHNDEEVERLTKRGLKIIDHEVLQDLRNEKVLIRAHGEAPSTYQLALENNLTLIDASCPVVLKLQNRIKNSHDDDEQILIFGKHGHAEVIGLQGQTDGKAIVFQDLAELDHVELPSKFTLYSQTTKSTDKFYHIKDELLSRGYEVKANDTICRQVSNRYGELENFVSHYDKIVFVSGKKSSNGKVLYDVCKKHNDQSYFISNVDELKLEWFLENDRVGICGATSTPMWLMEKVKAQLEQY</sequence>
<evidence type="ECO:0000313" key="8">
    <source>
        <dbReference type="Proteomes" id="UP000295684"/>
    </source>
</evidence>
<feature type="binding site" evidence="5">
    <location>
        <position position="100"/>
    </location>
    <ligand>
        <name>[4Fe-4S] cluster</name>
        <dbReference type="ChEBI" id="CHEBI:49883"/>
    </ligand>
</feature>
<feature type="binding site" evidence="5">
    <location>
        <position position="222"/>
    </location>
    <ligand>
        <name>isopentenyl diphosphate</name>
        <dbReference type="ChEBI" id="CHEBI:128769"/>
    </ligand>
</feature>
<feature type="binding site" evidence="5">
    <location>
        <position position="224"/>
    </location>
    <ligand>
        <name>(2E)-4-hydroxy-3-methylbut-2-enyl diphosphate</name>
        <dbReference type="ChEBI" id="CHEBI:128753"/>
    </ligand>
</feature>
<name>A0A4R2H9D0_9SPHI</name>
<feature type="binding site" evidence="5">
    <location>
        <position position="44"/>
    </location>
    <ligand>
        <name>isopentenyl diphosphate</name>
        <dbReference type="ChEBI" id="CHEBI:128769"/>
    </ligand>
</feature>
<dbReference type="HAMAP" id="MF_00191">
    <property type="entry name" value="IspH"/>
    <property type="match status" value="1"/>
</dbReference>
<dbReference type="NCBIfam" id="NF002187">
    <property type="entry name" value="PRK01045.1-1"/>
    <property type="match status" value="1"/>
</dbReference>
<reference evidence="7 8" key="3">
    <citation type="submission" date="2019-03" db="EMBL/GenBank/DDBJ databases">
        <title>Genomic Encyclopedia of Type Strains, Phase IV (KMG-IV): sequencing the most valuable type-strain genomes for metagenomic binning, comparative biology and taxonomic classification.</title>
        <authorList>
            <person name="Goeker M."/>
        </authorList>
    </citation>
    <scope>NUCLEOTIDE SEQUENCE [LARGE SCALE GENOMIC DNA]</scope>
    <source>
        <strain evidence="7 8">DSM 103236</strain>
    </source>
</reference>
<evidence type="ECO:0000256" key="1">
    <source>
        <dbReference type="ARBA" id="ARBA00022485"/>
    </source>
</evidence>
<dbReference type="GO" id="GO:0050992">
    <property type="term" value="P:dimethylallyl diphosphate biosynthetic process"/>
    <property type="evidence" value="ECO:0007669"/>
    <property type="project" value="UniProtKB-UniRule"/>
</dbReference>
<comment type="pathway">
    <text evidence="5">Isoprenoid biosynthesis; isopentenyl diphosphate biosynthesis via DXP pathway; isopentenyl diphosphate from 1-deoxy-D-xylulose 5-phosphate: step 6/6.</text>
</comment>
<feature type="binding site" evidence="5">
    <location>
        <position position="222"/>
    </location>
    <ligand>
        <name>dimethylallyl diphosphate</name>
        <dbReference type="ChEBI" id="CHEBI:57623"/>
    </ligand>
</feature>
<evidence type="ECO:0000313" key="6">
    <source>
        <dbReference type="EMBL" id="GGE60744.1"/>
    </source>
</evidence>
<dbReference type="GO" id="GO:0016114">
    <property type="term" value="P:terpenoid biosynthetic process"/>
    <property type="evidence" value="ECO:0007669"/>
    <property type="project" value="UniProtKB-UniRule"/>
</dbReference>
<keyword evidence="4 5" id="KW-0411">Iron-sulfur</keyword>
<keyword evidence="1 5" id="KW-0004">4Fe-4S</keyword>
<feature type="binding site" evidence="5">
    <location>
        <position position="128"/>
    </location>
    <ligand>
        <name>isopentenyl diphosphate</name>
        <dbReference type="ChEBI" id="CHEBI:128769"/>
    </ligand>
</feature>
<comment type="similarity">
    <text evidence="5">Belongs to the IspH family.</text>
</comment>
<reference evidence="9" key="2">
    <citation type="journal article" date="2019" name="Int. J. Syst. Evol. Microbiol.">
        <title>The Global Catalogue of Microorganisms (GCM) 10K type strain sequencing project: providing services to taxonomists for standard genome sequencing and annotation.</title>
        <authorList>
            <consortium name="The Broad Institute Genomics Platform"/>
            <consortium name="The Broad Institute Genome Sequencing Center for Infectious Disease"/>
            <person name="Wu L."/>
            <person name="Ma J."/>
        </authorList>
    </citation>
    <scope>NUCLEOTIDE SEQUENCE [LARGE SCALE GENOMIC DNA]</scope>
    <source>
        <strain evidence="9">CGMCC 1.15644</strain>
    </source>
</reference>
<feature type="binding site" evidence="5">
    <location>
        <position position="223"/>
    </location>
    <ligand>
        <name>isopentenyl diphosphate</name>
        <dbReference type="ChEBI" id="CHEBI:128769"/>
    </ligand>
</feature>
<dbReference type="Proteomes" id="UP000622648">
    <property type="component" value="Unassembled WGS sequence"/>
</dbReference>
<feature type="binding site" evidence="5">
    <location>
        <position position="266"/>
    </location>
    <ligand>
        <name>(2E)-4-hydroxy-3-methylbut-2-enyl diphosphate</name>
        <dbReference type="ChEBI" id="CHEBI:128753"/>
    </ligand>
</feature>
<evidence type="ECO:0000256" key="3">
    <source>
        <dbReference type="ARBA" id="ARBA00023004"/>
    </source>
</evidence>
<organism evidence="7 8">
    <name type="scientific">Pedobacter psychrotolerans</name>
    <dbReference type="NCBI Taxonomy" id="1843235"/>
    <lineage>
        <taxon>Bacteria</taxon>
        <taxon>Pseudomonadati</taxon>
        <taxon>Bacteroidota</taxon>
        <taxon>Sphingobacteriia</taxon>
        <taxon>Sphingobacteriales</taxon>
        <taxon>Sphingobacteriaceae</taxon>
        <taxon>Pedobacter</taxon>
    </lineage>
</organism>
<dbReference type="InterPro" id="IPR003451">
    <property type="entry name" value="LytB/IspH"/>
</dbReference>
<keyword evidence="2 5" id="KW-0479">Metal-binding</keyword>
<evidence type="ECO:0000313" key="7">
    <source>
        <dbReference type="EMBL" id="TCO23558.1"/>
    </source>
</evidence>
<dbReference type="CDD" id="cd13944">
    <property type="entry name" value="lytB_ispH"/>
    <property type="match status" value="1"/>
</dbReference>
<accession>A0A4R2H9D0</accession>
<feature type="binding site" evidence="5">
    <location>
        <position position="78"/>
    </location>
    <ligand>
        <name>(2E)-4-hydroxy-3-methylbut-2-enyl diphosphate</name>
        <dbReference type="ChEBI" id="CHEBI:128753"/>
    </ligand>
</feature>
<feature type="binding site" evidence="5">
    <location>
        <position position="222"/>
    </location>
    <ligand>
        <name>(2E)-4-hydroxy-3-methylbut-2-enyl diphosphate</name>
        <dbReference type="ChEBI" id="CHEBI:128753"/>
    </ligand>
</feature>
<reference evidence="6" key="1">
    <citation type="journal article" date="2014" name="Int. J. Syst. Evol. Microbiol.">
        <title>Complete genome of a new Firmicutes species belonging to the dominant human colonic microbiota ('Ruminococcus bicirculans') reveals two chromosomes and a selective capacity to utilize plant glucans.</title>
        <authorList>
            <consortium name="NISC Comparative Sequencing Program"/>
            <person name="Wegmann U."/>
            <person name="Louis P."/>
            <person name="Goesmann A."/>
            <person name="Henrissat B."/>
            <person name="Duncan S.H."/>
            <person name="Flint H.J."/>
        </authorList>
    </citation>
    <scope>NUCLEOTIDE SEQUENCE</scope>
    <source>
        <strain evidence="6">CGMCC 1.15644</strain>
    </source>
</reference>
<feature type="binding site" evidence="5">
    <location>
        <position position="224"/>
    </location>
    <ligand>
        <name>dimethylallyl diphosphate</name>
        <dbReference type="ChEBI" id="CHEBI:57623"/>
    </ligand>
</feature>
<feature type="binding site" evidence="5">
    <location>
        <position position="266"/>
    </location>
    <ligand>
        <name>dimethylallyl diphosphate</name>
        <dbReference type="ChEBI" id="CHEBI:57623"/>
    </ligand>
</feature>
<dbReference type="NCBIfam" id="TIGR00216">
    <property type="entry name" value="ispH_lytB"/>
    <property type="match status" value="1"/>
</dbReference>
<comment type="cofactor">
    <cofactor evidence="5">
        <name>[4Fe-4S] cluster</name>
        <dbReference type="ChEBI" id="CHEBI:49883"/>
    </cofactor>
    <text evidence="5">Binds 1 [4Fe-4S] cluster per subunit.</text>
</comment>
<dbReference type="UniPathway" id="UPA00056">
    <property type="reaction ID" value="UER00097"/>
</dbReference>
<feature type="binding site" evidence="5">
    <location>
        <position position="128"/>
    </location>
    <ligand>
        <name>dimethylallyl diphosphate</name>
        <dbReference type="ChEBI" id="CHEBI:57623"/>
    </ligand>
</feature>
<comment type="catalytic activity">
    <reaction evidence="5">
        <text>isopentenyl diphosphate + 2 oxidized [2Fe-2S]-[ferredoxin] + H2O = (2E)-4-hydroxy-3-methylbut-2-enyl diphosphate + 2 reduced [2Fe-2S]-[ferredoxin] + 2 H(+)</text>
        <dbReference type="Rhea" id="RHEA:24488"/>
        <dbReference type="Rhea" id="RHEA-COMP:10000"/>
        <dbReference type="Rhea" id="RHEA-COMP:10001"/>
        <dbReference type="ChEBI" id="CHEBI:15377"/>
        <dbReference type="ChEBI" id="CHEBI:15378"/>
        <dbReference type="ChEBI" id="CHEBI:33737"/>
        <dbReference type="ChEBI" id="CHEBI:33738"/>
        <dbReference type="ChEBI" id="CHEBI:128753"/>
        <dbReference type="ChEBI" id="CHEBI:128769"/>
        <dbReference type="EC" id="1.17.7.4"/>
    </reaction>
</comment>
<dbReference type="Proteomes" id="UP000295684">
    <property type="component" value="Unassembled WGS sequence"/>
</dbReference>
<feature type="binding site" evidence="5">
    <location>
        <position position="266"/>
    </location>
    <ligand>
        <name>isopentenyl diphosphate</name>
        <dbReference type="ChEBI" id="CHEBI:128769"/>
    </ligand>
</feature>
<dbReference type="RefSeq" id="WP_132533368.1">
    <property type="nucleotide sequence ID" value="NZ_BMJO01000005.1"/>
</dbReference>
<dbReference type="Pfam" id="PF02401">
    <property type="entry name" value="LYTB"/>
    <property type="match status" value="1"/>
</dbReference>
<feature type="binding site" evidence="5">
    <location>
        <position position="194"/>
    </location>
    <ligand>
        <name>[4Fe-4S] cluster</name>
        <dbReference type="ChEBI" id="CHEBI:49883"/>
    </ligand>
</feature>
<feature type="active site" description="Proton donor" evidence="5">
    <location>
        <position position="130"/>
    </location>
</feature>
<dbReference type="GO" id="GO:0046872">
    <property type="term" value="F:metal ion binding"/>
    <property type="evidence" value="ECO:0007669"/>
    <property type="project" value="UniProtKB-KW"/>
</dbReference>
<protein>
    <recommendedName>
        <fullName evidence="5">4-hydroxy-3-methylbut-2-enyl diphosphate reductase</fullName>
        <shortName evidence="5">HMBPP reductase</shortName>
        <ecNumber evidence="5">1.17.7.4</ecNumber>
    </recommendedName>
</protein>
<dbReference type="UniPathway" id="UPA00059">
    <property type="reaction ID" value="UER00105"/>
</dbReference>
<dbReference type="Gene3D" id="3.40.50.11270">
    <property type="match status" value="1"/>
</dbReference>
<dbReference type="EMBL" id="SLWO01000005">
    <property type="protein sequence ID" value="TCO23558.1"/>
    <property type="molecule type" value="Genomic_DNA"/>
</dbReference>
<feature type="binding site" evidence="5">
    <location>
        <position position="166"/>
    </location>
    <ligand>
        <name>(2E)-4-hydroxy-3-methylbut-2-enyl diphosphate</name>
        <dbReference type="ChEBI" id="CHEBI:128753"/>
    </ligand>
</feature>
<dbReference type="PANTHER" id="PTHR30426:SF0">
    <property type="entry name" value="4-HYDROXY-3-METHYLBUT-2-ENYL DIPHOSPHATE REDUCTASE"/>
    <property type="match status" value="1"/>
</dbReference>
<dbReference type="EC" id="1.17.7.4" evidence="5"/>
<dbReference type="EMBL" id="BMJO01000005">
    <property type="protein sequence ID" value="GGE60744.1"/>
    <property type="molecule type" value="Genomic_DNA"/>
</dbReference>
<feature type="binding site" evidence="5">
    <location>
        <position position="44"/>
    </location>
    <ligand>
        <name>dimethylallyl diphosphate</name>
        <dbReference type="ChEBI" id="CHEBI:57623"/>
    </ligand>
</feature>
<dbReference type="AlphaFoldDB" id="A0A4R2H9D0"/>
<evidence type="ECO:0000256" key="5">
    <source>
        <dbReference type="HAMAP-Rule" id="MF_00191"/>
    </source>
</evidence>
<feature type="binding site" evidence="5">
    <location>
        <position position="78"/>
    </location>
    <ligand>
        <name>isopentenyl diphosphate</name>
        <dbReference type="ChEBI" id="CHEBI:128769"/>
    </ligand>
</feature>
<proteinExistence type="inferred from homology"/>
<comment type="pathway">
    <text evidence="5">Isoprenoid biosynthesis; dimethylallyl diphosphate biosynthesis; dimethylallyl diphosphate from (2E)-4-hydroxy-3-methylbutenyl diphosphate: step 1/1.</text>
</comment>
<feature type="binding site" evidence="5">
    <location>
        <position position="223"/>
    </location>
    <ligand>
        <name>dimethylallyl diphosphate</name>
        <dbReference type="ChEBI" id="CHEBI:57623"/>
    </ligand>
</feature>
<keyword evidence="9" id="KW-1185">Reference proteome</keyword>
<comment type="function">
    <text evidence="5">Catalyzes the conversion of 1-hydroxy-2-methyl-2-(E)-butenyl 4-diphosphate (HMBPP) into a mixture of isopentenyl diphosphate (IPP) and dimethylallyl diphosphate (DMAPP). Acts in the terminal step of the DOXP/MEP pathway for isoprenoid precursor biosynthesis.</text>
</comment>
<feature type="binding site" evidence="5">
    <location>
        <position position="16"/>
    </location>
    <ligand>
        <name>[4Fe-4S] cluster</name>
        <dbReference type="ChEBI" id="CHEBI:49883"/>
    </ligand>
</feature>
<evidence type="ECO:0000256" key="2">
    <source>
        <dbReference type="ARBA" id="ARBA00022723"/>
    </source>
</evidence>
<feature type="binding site" evidence="5">
    <location>
        <position position="44"/>
    </location>
    <ligand>
        <name>(2E)-4-hydroxy-3-methylbut-2-enyl diphosphate</name>
        <dbReference type="ChEBI" id="CHEBI:128753"/>
    </ligand>
</feature>
<dbReference type="GO" id="GO:0051745">
    <property type="term" value="F:4-hydroxy-3-methylbut-2-enyl diphosphate reductase activity"/>
    <property type="evidence" value="ECO:0007669"/>
    <property type="project" value="UniProtKB-UniRule"/>
</dbReference>
<dbReference type="OrthoDB" id="9777362at2"/>
<feature type="binding site" evidence="5">
    <location>
        <position position="78"/>
    </location>
    <ligand>
        <name>dimethylallyl diphosphate</name>
        <dbReference type="ChEBI" id="CHEBI:57623"/>
    </ligand>
</feature>
<dbReference type="PANTHER" id="PTHR30426">
    <property type="entry name" value="4-HYDROXY-3-METHYLBUT-2-ENYL DIPHOSPHATE REDUCTASE"/>
    <property type="match status" value="1"/>
</dbReference>
<dbReference type="Gene3D" id="3.40.1010.20">
    <property type="entry name" value="4-hydroxy-3-methylbut-2-enyl diphosphate reductase, catalytic domain"/>
    <property type="match status" value="2"/>
</dbReference>